<accession>A0A9Q3KQ61</accession>
<protein>
    <submittedName>
        <fullName evidence="2">Uncharacterized protein</fullName>
    </submittedName>
</protein>
<feature type="region of interest" description="Disordered" evidence="1">
    <location>
        <begin position="95"/>
        <end position="138"/>
    </location>
</feature>
<name>A0A9Q3KQ61_9BASI</name>
<dbReference type="EMBL" id="AVOT02116066">
    <property type="protein sequence ID" value="MBW0583794.1"/>
    <property type="molecule type" value="Genomic_DNA"/>
</dbReference>
<organism evidence="2 3">
    <name type="scientific">Austropuccinia psidii MF-1</name>
    <dbReference type="NCBI Taxonomy" id="1389203"/>
    <lineage>
        <taxon>Eukaryota</taxon>
        <taxon>Fungi</taxon>
        <taxon>Dikarya</taxon>
        <taxon>Basidiomycota</taxon>
        <taxon>Pucciniomycotina</taxon>
        <taxon>Pucciniomycetes</taxon>
        <taxon>Pucciniales</taxon>
        <taxon>Sphaerophragmiaceae</taxon>
        <taxon>Austropuccinia</taxon>
    </lineage>
</organism>
<comment type="caution">
    <text evidence="2">The sequence shown here is derived from an EMBL/GenBank/DDBJ whole genome shotgun (WGS) entry which is preliminary data.</text>
</comment>
<feature type="compositionally biased region" description="Basic and acidic residues" evidence="1">
    <location>
        <begin position="107"/>
        <end position="116"/>
    </location>
</feature>
<keyword evidence="3" id="KW-1185">Reference proteome</keyword>
<evidence type="ECO:0000313" key="2">
    <source>
        <dbReference type="EMBL" id="MBW0583794.1"/>
    </source>
</evidence>
<proteinExistence type="predicted"/>
<dbReference type="Proteomes" id="UP000765509">
    <property type="component" value="Unassembled WGS sequence"/>
</dbReference>
<evidence type="ECO:0000313" key="3">
    <source>
        <dbReference type="Proteomes" id="UP000765509"/>
    </source>
</evidence>
<sequence length="138" mass="15053">MSKSDHFNSKEIDLKNGAIAHFWPPLEASRMKAQSPFGAAFITVGLPCIFWGGHDLGDPGPHKWVQAIKVVSWTLGQFMVPIKFGPRGSILVLGASNSPHGPQTIDHGVRPTDRKTTYCGPRTIGPQRPEKGQYGHIS</sequence>
<evidence type="ECO:0000256" key="1">
    <source>
        <dbReference type="SAM" id="MobiDB-lite"/>
    </source>
</evidence>
<dbReference type="AlphaFoldDB" id="A0A9Q3KQ61"/>
<feature type="compositionally biased region" description="Basic and acidic residues" evidence="1">
    <location>
        <begin position="128"/>
        <end position="138"/>
    </location>
</feature>
<gene>
    <name evidence="2" type="ORF">O181_123509</name>
</gene>
<reference evidence="2" key="1">
    <citation type="submission" date="2021-03" db="EMBL/GenBank/DDBJ databases">
        <title>Draft genome sequence of rust myrtle Austropuccinia psidii MF-1, a brazilian biotype.</title>
        <authorList>
            <person name="Quecine M.C."/>
            <person name="Pachon D.M.R."/>
            <person name="Bonatelli M.L."/>
            <person name="Correr F.H."/>
            <person name="Franceschini L.M."/>
            <person name="Leite T.F."/>
            <person name="Margarido G.R.A."/>
            <person name="Almeida C.A."/>
            <person name="Ferrarezi J.A."/>
            <person name="Labate C.A."/>
        </authorList>
    </citation>
    <scope>NUCLEOTIDE SEQUENCE</scope>
    <source>
        <strain evidence="2">MF-1</strain>
    </source>
</reference>